<evidence type="ECO:0000256" key="4">
    <source>
        <dbReference type="ARBA" id="ARBA00022630"/>
    </source>
</evidence>
<dbReference type="Proteomes" id="UP000697472">
    <property type="component" value="Unassembled WGS sequence"/>
</dbReference>
<evidence type="ECO:0000256" key="2">
    <source>
        <dbReference type="ARBA" id="ARBA00011955"/>
    </source>
</evidence>
<comment type="cofactor">
    <cofactor evidence="1">
        <name>Mg(2+)</name>
        <dbReference type="ChEBI" id="CHEBI:18420"/>
    </cofactor>
</comment>
<dbReference type="EMBL" id="JAFBEH010000069">
    <property type="protein sequence ID" value="MBM7643717.1"/>
    <property type="molecule type" value="Genomic_DNA"/>
</dbReference>
<dbReference type="InterPro" id="IPR024932">
    <property type="entry name" value="ApbE"/>
</dbReference>
<comment type="caution">
    <text evidence="11">The sequence shown here is derived from an EMBL/GenBank/DDBJ whole genome shotgun (WGS) entry which is preliminary data.</text>
</comment>
<dbReference type="Gene3D" id="3.10.520.10">
    <property type="entry name" value="ApbE-like domains"/>
    <property type="match status" value="2"/>
</dbReference>
<evidence type="ECO:0000256" key="5">
    <source>
        <dbReference type="ARBA" id="ARBA00022679"/>
    </source>
</evidence>
<evidence type="ECO:0000256" key="1">
    <source>
        <dbReference type="ARBA" id="ARBA00001946"/>
    </source>
</evidence>
<dbReference type="Pfam" id="PF02424">
    <property type="entry name" value="ApbE"/>
    <property type="match status" value="2"/>
</dbReference>
<name>A0ABS2PWP7_9STRE</name>
<sequence>MALITETIEAMTIPFTISLVSDDIPSTRLLMAELLPKIKAELLRIEEKFSAFRKDSLVSRFQRGQKEPIFDPEFQEVYGQVIILKQRSQGYFDPYYKGVYDPTGFVKGWLIENIFHHFIEPLYQYDHIEAATFNGGGDIQASSRQGSDFRWQIGIENPKDLQQVLAIYPLSCGAIATSGTSKRGQHLTVLGQDDLLQVTVLSDSLAWADSWATALFSAGFSKAKELIQKEQLSALLVSQTSLFIFQNGQLHDQKAL</sequence>
<keyword evidence="7" id="KW-0274">FAD</keyword>
<evidence type="ECO:0000256" key="8">
    <source>
        <dbReference type="ARBA" id="ARBA00022842"/>
    </source>
</evidence>
<dbReference type="SUPFAM" id="SSF143631">
    <property type="entry name" value="ApbE-like"/>
    <property type="match status" value="1"/>
</dbReference>
<gene>
    <name evidence="11" type="ORF">JOC28_002028</name>
</gene>
<proteinExistence type="predicted"/>
<keyword evidence="8" id="KW-0460">Magnesium</keyword>
<keyword evidence="6" id="KW-0479">Metal-binding</keyword>
<organism evidence="11 12">
    <name type="scientific">Streptococcus loxodontisalivarius</name>
    <dbReference type="NCBI Taxonomy" id="1349415"/>
    <lineage>
        <taxon>Bacteria</taxon>
        <taxon>Bacillati</taxon>
        <taxon>Bacillota</taxon>
        <taxon>Bacilli</taxon>
        <taxon>Lactobacillales</taxon>
        <taxon>Streptococcaceae</taxon>
        <taxon>Streptococcus</taxon>
    </lineage>
</organism>
<dbReference type="RefSeq" id="WP_205010554.1">
    <property type="nucleotide sequence ID" value="NZ_JAFBEH010000069.1"/>
</dbReference>
<evidence type="ECO:0000256" key="10">
    <source>
        <dbReference type="ARBA" id="ARBA00048540"/>
    </source>
</evidence>
<evidence type="ECO:0000256" key="6">
    <source>
        <dbReference type="ARBA" id="ARBA00022723"/>
    </source>
</evidence>
<keyword evidence="5" id="KW-0808">Transferase</keyword>
<comment type="catalytic activity">
    <reaction evidence="10">
        <text>L-threonyl-[protein] + FAD = FMN-L-threonyl-[protein] + AMP + H(+)</text>
        <dbReference type="Rhea" id="RHEA:36847"/>
        <dbReference type="Rhea" id="RHEA-COMP:11060"/>
        <dbReference type="Rhea" id="RHEA-COMP:11061"/>
        <dbReference type="ChEBI" id="CHEBI:15378"/>
        <dbReference type="ChEBI" id="CHEBI:30013"/>
        <dbReference type="ChEBI" id="CHEBI:57692"/>
        <dbReference type="ChEBI" id="CHEBI:74257"/>
        <dbReference type="ChEBI" id="CHEBI:456215"/>
        <dbReference type="EC" id="2.7.1.180"/>
    </reaction>
</comment>
<evidence type="ECO:0000313" key="11">
    <source>
        <dbReference type="EMBL" id="MBM7643717.1"/>
    </source>
</evidence>
<protein>
    <recommendedName>
        <fullName evidence="3">FAD:protein FMN transferase</fullName>
        <ecNumber evidence="2">2.7.1.180</ecNumber>
    </recommendedName>
    <alternativeName>
        <fullName evidence="9">Flavin transferase</fullName>
    </alternativeName>
</protein>
<evidence type="ECO:0000256" key="7">
    <source>
        <dbReference type="ARBA" id="ARBA00022827"/>
    </source>
</evidence>
<keyword evidence="4" id="KW-0285">Flavoprotein</keyword>
<evidence type="ECO:0000256" key="9">
    <source>
        <dbReference type="ARBA" id="ARBA00031306"/>
    </source>
</evidence>
<dbReference type="InterPro" id="IPR003374">
    <property type="entry name" value="ApbE-like_sf"/>
</dbReference>
<evidence type="ECO:0000313" key="12">
    <source>
        <dbReference type="Proteomes" id="UP000697472"/>
    </source>
</evidence>
<keyword evidence="11" id="KW-0449">Lipoprotein</keyword>
<evidence type="ECO:0000256" key="3">
    <source>
        <dbReference type="ARBA" id="ARBA00016337"/>
    </source>
</evidence>
<dbReference type="PANTHER" id="PTHR30040:SF2">
    <property type="entry name" value="FAD:PROTEIN FMN TRANSFERASE"/>
    <property type="match status" value="1"/>
</dbReference>
<dbReference type="PANTHER" id="PTHR30040">
    <property type="entry name" value="THIAMINE BIOSYNTHESIS LIPOPROTEIN APBE"/>
    <property type="match status" value="1"/>
</dbReference>
<accession>A0ABS2PWP7</accession>
<keyword evidence="12" id="KW-1185">Reference proteome</keyword>
<reference evidence="11 12" key="1">
    <citation type="submission" date="2021-01" db="EMBL/GenBank/DDBJ databases">
        <title>Genomic Encyclopedia of Type Strains, Phase IV (KMG-IV): sequencing the most valuable type-strain genomes for metagenomic binning, comparative biology and taxonomic classification.</title>
        <authorList>
            <person name="Goeker M."/>
        </authorList>
    </citation>
    <scope>NUCLEOTIDE SEQUENCE [LARGE SCALE GENOMIC DNA]</scope>
    <source>
        <strain evidence="11 12">DSM 27382</strain>
    </source>
</reference>
<dbReference type="EC" id="2.7.1.180" evidence="2"/>